<dbReference type="EMBL" id="JAUTXU010000017">
    <property type="protein sequence ID" value="KAK3721585.1"/>
    <property type="molecule type" value="Genomic_DNA"/>
</dbReference>
<dbReference type="Proteomes" id="UP001281147">
    <property type="component" value="Unassembled WGS sequence"/>
</dbReference>
<reference evidence="1" key="1">
    <citation type="submission" date="2023-07" db="EMBL/GenBank/DDBJ databases">
        <title>Black Yeasts Isolated from many extreme environments.</title>
        <authorList>
            <person name="Coleine C."/>
            <person name="Stajich J.E."/>
            <person name="Selbmann L."/>
        </authorList>
    </citation>
    <scope>NUCLEOTIDE SEQUENCE</scope>
    <source>
        <strain evidence="1">CCFEE 5714</strain>
    </source>
</reference>
<organism evidence="1 2">
    <name type="scientific">Vermiconidia calcicola</name>
    <dbReference type="NCBI Taxonomy" id="1690605"/>
    <lineage>
        <taxon>Eukaryota</taxon>
        <taxon>Fungi</taxon>
        <taxon>Dikarya</taxon>
        <taxon>Ascomycota</taxon>
        <taxon>Pezizomycotina</taxon>
        <taxon>Dothideomycetes</taxon>
        <taxon>Dothideomycetidae</taxon>
        <taxon>Mycosphaerellales</taxon>
        <taxon>Extremaceae</taxon>
        <taxon>Vermiconidia</taxon>
    </lineage>
</organism>
<gene>
    <name evidence="1" type="ORF">LTR37_003141</name>
</gene>
<protein>
    <submittedName>
        <fullName evidence="1">Uncharacterized protein</fullName>
    </submittedName>
</protein>
<keyword evidence="2" id="KW-1185">Reference proteome</keyword>
<evidence type="ECO:0000313" key="1">
    <source>
        <dbReference type="EMBL" id="KAK3721585.1"/>
    </source>
</evidence>
<comment type="caution">
    <text evidence="1">The sequence shown here is derived from an EMBL/GenBank/DDBJ whole genome shotgun (WGS) entry which is preliminary data.</text>
</comment>
<sequence length="641" mass="68773">MLGSALPAAATIHTSTSSATPTSPTRPSRLRGLSYLRNYTHNHLHSRTTSGGDTQLTRSTSLPGVESQNASLPPPIPFTGEGTVTTTITGGADGWLPTVQGRSGLSRESLHPTSSTQSASPEQSNAGMTRSHAASAMGPTPAVSSSRAVLRRPTPTEGMNPTTDMTEDNTHLRVTNPALAISNADSNAPAAAPMKNSMPTIRFIPHTESRSNRPSLHFTALTRTLSAHNSIVRVGRYSERDTHTHASPSSPASTSVTPVGFKSKVVSRRHCEFWCSNGQWFVKDVKSSSGTFLNHVRLSQPGSESRPYPVNDGDVVQLGIDFKGGEEVIFRCVKIRIECNRGWQKSLNSFNTSAHKRLLKHTGSATGPKKARDSDAASTNSSECSICLNPVAPCQALFVAPCSHVWHYKFVADLEADVEPPEDLQEEVYEEEGDGDGGGQEESQEVSGDQEDEGYDDEPGLEDVQDDTVPTSLTPRNQSLQGSSQRREGSRRYVENTSSESANSPFDPTLSLASLNVPIRTSSDEEAASFQSQIRPIAINNSRREYRTTASDADFIGARATTPTTTAPFALAAGMGMMNIGTERRESGGEGEGEGPMTPTNDAGPFLLDGRDGEGGREREVGWATVPHDRGRERELGEGIE</sequence>
<accession>A0ACC3NR08</accession>
<proteinExistence type="predicted"/>
<name>A0ACC3NR08_9PEZI</name>
<evidence type="ECO:0000313" key="2">
    <source>
        <dbReference type="Proteomes" id="UP001281147"/>
    </source>
</evidence>